<dbReference type="OrthoDB" id="7470921at2"/>
<dbReference type="SUPFAM" id="SSF50249">
    <property type="entry name" value="Nucleic acid-binding proteins"/>
    <property type="match status" value="1"/>
</dbReference>
<accession>A0A100XFV5</accession>
<proteinExistence type="predicted"/>
<gene>
    <name evidence="2" type="ORF">RMCT_2811</name>
</gene>
<comment type="caution">
    <text evidence="2">The sequence shown here is derived from an EMBL/GenBank/DDBJ whole genome shotgun (WGS) entry which is preliminary data.</text>
</comment>
<dbReference type="InterPro" id="IPR002878">
    <property type="entry name" value="ChsH2_C"/>
</dbReference>
<feature type="domain" description="ChsH2 C-terminal OB-fold" evidence="1">
    <location>
        <begin position="70"/>
        <end position="133"/>
    </location>
</feature>
<evidence type="ECO:0000259" key="1">
    <source>
        <dbReference type="Pfam" id="PF01796"/>
    </source>
</evidence>
<reference evidence="2 3" key="1">
    <citation type="journal article" date="2016" name="Genome Announc.">
        <title>Draft Genome Sequences of Five Rapidly Growing Mycobacterium Species, M. thermoresistibile, M. fortuitum subsp. acetamidolyticum, M. canariasense, M. brisbanense, and M. novocastrense.</title>
        <authorList>
            <person name="Katahira K."/>
            <person name="Ogura Y."/>
            <person name="Gotoh Y."/>
            <person name="Hayashi T."/>
        </authorList>
    </citation>
    <scope>NUCLEOTIDE SEQUENCE [LARGE SCALE GENOMIC DNA]</scope>
    <source>
        <strain evidence="2 3">JCM6362</strain>
    </source>
</reference>
<reference evidence="3" key="2">
    <citation type="submission" date="2016-02" db="EMBL/GenBank/DDBJ databases">
        <title>Draft genome sequence of five rapidly growing Mycobacterium species.</title>
        <authorList>
            <person name="Katahira K."/>
            <person name="Gotou Y."/>
            <person name="Iida K."/>
            <person name="Ogura Y."/>
            <person name="Hayashi T."/>
        </authorList>
    </citation>
    <scope>NUCLEOTIDE SEQUENCE [LARGE SCALE GENOMIC DNA]</scope>
    <source>
        <strain evidence="3">JCM6362</strain>
    </source>
</reference>
<name>A0A100XFV5_MYCTH</name>
<dbReference type="Pfam" id="PF01796">
    <property type="entry name" value="OB_ChsH2_C"/>
    <property type="match status" value="1"/>
</dbReference>
<dbReference type="RefSeq" id="WP_061252268.1">
    <property type="nucleotide sequence ID" value="NZ_BCTB01000020.1"/>
</dbReference>
<evidence type="ECO:0000313" key="3">
    <source>
        <dbReference type="Proteomes" id="UP000069654"/>
    </source>
</evidence>
<dbReference type="STRING" id="1797.RMCT_2811"/>
<organism evidence="2 3">
    <name type="scientific">Mycolicibacterium thermoresistibile</name>
    <name type="common">Mycobacterium thermoresistibile</name>
    <dbReference type="NCBI Taxonomy" id="1797"/>
    <lineage>
        <taxon>Bacteria</taxon>
        <taxon>Bacillati</taxon>
        <taxon>Actinomycetota</taxon>
        <taxon>Actinomycetes</taxon>
        <taxon>Mycobacteriales</taxon>
        <taxon>Mycobacteriaceae</taxon>
        <taxon>Mycolicibacterium</taxon>
    </lineage>
</organism>
<protein>
    <recommendedName>
        <fullName evidence="1">ChsH2 C-terminal OB-fold domain-containing protein</fullName>
    </recommendedName>
</protein>
<dbReference type="Proteomes" id="UP000069654">
    <property type="component" value="Unassembled WGS sequence"/>
</dbReference>
<dbReference type="AlphaFoldDB" id="A0A100XFV5"/>
<dbReference type="InterPro" id="IPR012340">
    <property type="entry name" value="NA-bd_OB-fold"/>
</dbReference>
<evidence type="ECO:0000313" key="2">
    <source>
        <dbReference type="EMBL" id="GAT15841.1"/>
    </source>
</evidence>
<sequence length="147" mass="15697">MTPAAVSRADAVAAGVGSADLLPIPITTDHDSAPFWAGCAQRKLLVALQADGTPVHPPVLVGTEDGPVRWVEAAGTATLHTWTVVRHPVDPAFPAPYAVVLVALTDFPSVRFLGTLDAETELEAGMPMRVRWEERSGVTIPQWEPDR</sequence>
<dbReference type="EMBL" id="BCTB01000020">
    <property type="protein sequence ID" value="GAT15841.1"/>
    <property type="molecule type" value="Genomic_DNA"/>
</dbReference>